<name>H2IWT0_RAHAC</name>
<dbReference type="eggNOG" id="ENOG502ZF6I">
    <property type="taxonomic scope" value="Bacteria"/>
</dbReference>
<sequence length="119" mass="13501">MATYNEVPIVRTLEEQFLLADDSPSGLRHWAGGWIGPVAGTPCNVFYPYSEAERFAGQHLCPMDYEVRVQTGWNVVDLGFTYDCYAQYEVLPATSVREYLELVREIELLTAIVLIGRTH</sequence>
<dbReference type="KEGG" id="raq:Rahaq2_0832"/>
<evidence type="ECO:0000313" key="2">
    <source>
        <dbReference type="Proteomes" id="UP000009010"/>
    </source>
</evidence>
<protein>
    <submittedName>
        <fullName evidence="1">Uncharacterized protein</fullName>
    </submittedName>
</protein>
<organism evidence="1 2">
    <name type="scientific">Rahnella aquatilis (strain ATCC 33071 / DSM 4594 / JCM 1683 / NBRC 105701 / NCIMB 13365 / CIP 78.65)</name>
    <dbReference type="NCBI Taxonomy" id="745277"/>
    <lineage>
        <taxon>Bacteria</taxon>
        <taxon>Pseudomonadati</taxon>
        <taxon>Pseudomonadota</taxon>
        <taxon>Gammaproteobacteria</taxon>
        <taxon>Enterobacterales</taxon>
        <taxon>Yersiniaceae</taxon>
        <taxon>Rahnella</taxon>
    </lineage>
</organism>
<dbReference type="AlphaFoldDB" id="H2IWT0"/>
<evidence type="ECO:0000313" key="1">
    <source>
        <dbReference type="EMBL" id="AEX50742.1"/>
    </source>
</evidence>
<keyword evidence="2" id="KW-1185">Reference proteome</keyword>
<accession>H2IWT0</accession>
<reference evidence="1 2" key="1">
    <citation type="journal article" date="2012" name="J. Bacteriol.">
        <title>Complete Genome Sequence of Rahnella aquatilis CIP 78.65.</title>
        <authorList>
            <person name="Martinez R.J."/>
            <person name="Bruce D."/>
            <person name="Detter C."/>
            <person name="Goodwin L.A."/>
            <person name="Han J."/>
            <person name="Han C.S."/>
            <person name="Held B."/>
            <person name="Land M.L."/>
            <person name="Mikhailova N."/>
            <person name="Nolan M."/>
            <person name="Pennacchio L."/>
            <person name="Pitluck S."/>
            <person name="Tapia R."/>
            <person name="Woyke T."/>
            <person name="Sobecky P.A."/>
        </authorList>
    </citation>
    <scope>NUCLEOTIDE SEQUENCE [LARGE SCALE GENOMIC DNA]</scope>
    <source>
        <strain evidence="2">ATCC 33071 / DSM 4594 / JCM 1683 / NBRC 105701 / NCIMB 13365 / CIP 78.65</strain>
    </source>
</reference>
<reference evidence="2" key="2">
    <citation type="submission" date="2012-01" db="EMBL/GenBank/DDBJ databases">
        <title>Complete sequence of chromosome of Rahnella aquatilis CIP 78.65.</title>
        <authorList>
            <person name="Lucas S."/>
            <person name="Han J."/>
            <person name="Lapidus A."/>
            <person name="Cheng J.-F."/>
            <person name="Goodwin L."/>
            <person name="Pitluck S."/>
            <person name="Peters L."/>
            <person name="Ovchinnikova G."/>
            <person name="Held B."/>
            <person name="Detter J.C."/>
            <person name="Han C."/>
            <person name="Tapia R."/>
            <person name="Land M."/>
            <person name="Hauser L."/>
            <person name="Kyrpides N."/>
            <person name="Ivanova N."/>
            <person name="Pagani I."/>
            <person name="Sobecky P."/>
            <person name="Martinez R."/>
            <person name="Woyke T."/>
        </authorList>
    </citation>
    <scope>NUCLEOTIDE SEQUENCE [LARGE SCALE GENOMIC DNA]</scope>
    <source>
        <strain evidence="2">ATCC 33071 / DSM 4594 / JCM 1683 / NBRC 105701 / NCIMB 13365 / CIP 78.65</strain>
    </source>
</reference>
<dbReference type="Proteomes" id="UP000009010">
    <property type="component" value="Chromosome"/>
</dbReference>
<dbReference type="STRING" id="745277.Rahaq2_0832"/>
<proteinExistence type="predicted"/>
<gene>
    <name evidence="1" type="ordered locus">Rahaq2_0832</name>
</gene>
<dbReference type="HOGENOM" id="CLU_1841947_0_0_6"/>
<dbReference type="EMBL" id="CP003244">
    <property type="protein sequence ID" value="AEX50742.1"/>
    <property type="molecule type" value="Genomic_DNA"/>
</dbReference>